<dbReference type="Gene3D" id="3.40.50.720">
    <property type="entry name" value="NAD(P)-binding Rossmann-like Domain"/>
    <property type="match status" value="1"/>
</dbReference>
<proteinExistence type="predicted"/>
<evidence type="ECO:0000259" key="3">
    <source>
        <dbReference type="SMART" id="SM00829"/>
    </source>
</evidence>
<organism evidence="4 5">
    <name type="scientific">Lacihabitans soyangensis</name>
    <dbReference type="NCBI Taxonomy" id="869394"/>
    <lineage>
        <taxon>Bacteria</taxon>
        <taxon>Pseudomonadati</taxon>
        <taxon>Bacteroidota</taxon>
        <taxon>Cytophagia</taxon>
        <taxon>Cytophagales</taxon>
        <taxon>Leadbetterellaceae</taxon>
        <taxon>Lacihabitans</taxon>
    </lineage>
</organism>
<keyword evidence="1" id="KW-0521">NADP</keyword>
<evidence type="ECO:0000313" key="4">
    <source>
        <dbReference type="EMBL" id="MCP9761889.1"/>
    </source>
</evidence>
<dbReference type="InterPro" id="IPR020843">
    <property type="entry name" value="ER"/>
</dbReference>
<dbReference type="InterPro" id="IPR013149">
    <property type="entry name" value="ADH-like_C"/>
</dbReference>
<dbReference type="InterPro" id="IPR011032">
    <property type="entry name" value="GroES-like_sf"/>
</dbReference>
<dbReference type="InterPro" id="IPR036291">
    <property type="entry name" value="NAD(P)-bd_dom_sf"/>
</dbReference>
<dbReference type="Pfam" id="PF00107">
    <property type="entry name" value="ADH_zinc_N"/>
    <property type="match status" value="1"/>
</dbReference>
<dbReference type="GO" id="GO:0016651">
    <property type="term" value="F:oxidoreductase activity, acting on NAD(P)H"/>
    <property type="evidence" value="ECO:0007669"/>
    <property type="project" value="TreeGrafter"/>
</dbReference>
<dbReference type="Pfam" id="PF08240">
    <property type="entry name" value="ADH_N"/>
    <property type="match status" value="1"/>
</dbReference>
<dbReference type="EMBL" id="RJUF01000004">
    <property type="protein sequence ID" value="MCP9761889.1"/>
    <property type="molecule type" value="Genomic_DNA"/>
</dbReference>
<dbReference type="RefSeq" id="WP_255035633.1">
    <property type="nucleotide sequence ID" value="NZ_RJUF01000004.1"/>
</dbReference>
<accession>A0AAE3KRU9</accession>
<dbReference type="SMART" id="SM00829">
    <property type="entry name" value="PKS_ER"/>
    <property type="match status" value="1"/>
</dbReference>
<protein>
    <submittedName>
        <fullName evidence="4">Alcohol dehydrogenase</fullName>
    </submittedName>
</protein>
<name>A0AAE3KRU9_9BACT</name>
<evidence type="ECO:0000256" key="1">
    <source>
        <dbReference type="ARBA" id="ARBA00022857"/>
    </source>
</evidence>
<keyword evidence="2" id="KW-0560">Oxidoreductase</keyword>
<comment type="caution">
    <text evidence="4">The sequence shown here is derived from an EMBL/GenBank/DDBJ whole genome shotgun (WGS) entry which is preliminary data.</text>
</comment>
<dbReference type="Proteomes" id="UP001204144">
    <property type="component" value="Unassembled WGS sequence"/>
</dbReference>
<dbReference type="PANTHER" id="PTHR48106">
    <property type="entry name" value="QUINONE OXIDOREDUCTASE PIG3-RELATED"/>
    <property type="match status" value="1"/>
</dbReference>
<sequence>MKAILLKGPNDWELAEIPKPVPAKGQVLVKMAFAPINPSDLAFLTGNYGLKKAFPVVPGLEGSGVVVESGGGFMANRLLNKNVACTAPNTGNGTWAEYMLTDANKCMDLSKNVSLEQGSMLFVNPLTALSFAKKAKKMSADLIVFSAAGSALGQMVTHFANEINIPVFGVIRKENLKDETLKKGFTKVFCTENSEYLKELNSAAKSYKKVIFFDSVGGGSIPYQILNALPDNTRMVIYGRLDQNPSDFSPQNILFKQNTVEGYWLSKEAQKKSIVEVILDVRKIQKMLSNGFETQIQKKVKLSELQTGLETYVKGMSAGKVLIDCHFDSAP</sequence>
<dbReference type="SUPFAM" id="SSF51735">
    <property type="entry name" value="NAD(P)-binding Rossmann-fold domains"/>
    <property type="match status" value="1"/>
</dbReference>
<feature type="domain" description="Enoyl reductase (ER)" evidence="3">
    <location>
        <begin position="8"/>
        <end position="323"/>
    </location>
</feature>
<evidence type="ECO:0000256" key="2">
    <source>
        <dbReference type="ARBA" id="ARBA00023002"/>
    </source>
</evidence>
<dbReference type="AlphaFoldDB" id="A0AAE3KRU9"/>
<dbReference type="SUPFAM" id="SSF50129">
    <property type="entry name" value="GroES-like"/>
    <property type="match status" value="1"/>
</dbReference>
<evidence type="ECO:0000313" key="5">
    <source>
        <dbReference type="Proteomes" id="UP001204144"/>
    </source>
</evidence>
<dbReference type="Gene3D" id="3.90.180.10">
    <property type="entry name" value="Medium-chain alcohol dehydrogenases, catalytic domain"/>
    <property type="match status" value="1"/>
</dbReference>
<dbReference type="PANTHER" id="PTHR48106:SF18">
    <property type="entry name" value="QUINONE OXIDOREDUCTASE PIG3"/>
    <property type="match status" value="1"/>
</dbReference>
<gene>
    <name evidence="4" type="ORF">EGI31_02900</name>
</gene>
<dbReference type="GO" id="GO:0070402">
    <property type="term" value="F:NADPH binding"/>
    <property type="evidence" value="ECO:0007669"/>
    <property type="project" value="TreeGrafter"/>
</dbReference>
<dbReference type="InterPro" id="IPR013154">
    <property type="entry name" value="ADH-like_N"/>
</dbReference>
<keyword evidence="5" id="KW-1185">Reference proteome</keyword>
<reference evidence="4 5" key="1">
    <citation type="submission" date="2018-11" db="EMBL/GenBank/DDBJ databases">
        <title>Novel bacteria species description.</title>
        <authorList>
            <person name="Han J.-H."/>
        </authorList>
    </citation>
    <scope>NUCLEOTIDE SEQUENCE [LARGE SCALE GENOMIC DNA]</scope>
    <source>
        <strain evidence="4 5">KCTC23259</strain>
    </source>
</reference>